<keyword evidence="8" id="KW-0963">Cytoplasm</keyword>
<evidence type="ECO:0000256" key="7">
    <source>
        <dbReference type="ARBA" id="ARBA00023315"/>
    </source>
</evidence>
<name>A0A5A8F602_9BACT</name>
<dbReference type="OrthoDB" id="9804242at2"/>
<comment type="pathway">
    <text evidence="8">Amino-acid biosynthesis; L-arginine biosynthesis; L-ornithine and N-acetyl-L-glutamate from L-glutamate and N(2)-acetyl-L-ornithine (cyclic): step 1/1.</text>
</comment>
<dbReference type="Gene3D" id="3.60.70.12">
    <property type="entry name" value="L-amino peptidase D-ALA esterase/amidase"/>
    <property type="match status" value="1"/>
</dbReference>
<feature type="site" description="Involved in the stabilization of negative charge on the oxyanion by the formation of the oxyanion hole" evidence="8">
    <location>
        <position position="118"/>
    </location>
</feature>
<feature type="binding site" evidence="8">
    <location>
        <position position="397"/>
    </location>
    <ligand>
        <name>substrate</name>
    </ligand>
</feature>
<comment type="catalytic activity">
    <reaction evidence="8">
        <text>N(2)-acetyl-L-ornithine + L-glutamate = N-acetyl-L-glutamate + L-ornithine</text>
        <dbReference type="Rhea" id="RHEA:15349"/>
        <dbReference type="ChEBI" id="CHEBI:29985"/>
        <dbReference type="ChEBI" id="CHEBI:44337"/>
        <dbReference type="ChEBI" id="CHEBI:46911"/>
        <dbReference type="ChEBI" id="CHEBI:57805"/>
        <dbReference type="EC" id="2.3.1.35"/>
    </reaction>
</comment>
<evidence type="ECO:0000256" key="8">
    <source>
        <dbReference type="HAMAP-Rule" id="MF_01106"/>
    </source>
</evidence>
<keyword evidence="8" id="KW-0511">Multifunctional enzyme</keyword>
<feature type="chain" id="PRO_5023467054" description="Arginine biosynthesis bifunctional protein ArgJ alpha chain" evidence="8">
    <location>
        <begin position="1"/>
        <end position="189"/>
    </location>
</feature>
<evidence type="ECO:0000256" key="3">
    <source>
        <dbReference type="ARBA" id="ARBA00022571"/>
    </source>
</evidence>
<keyword evidence="5 8" id="KW-0808">Transferase</keyword>
<gene>
    <name evidence="8 9" type="primary">argJ</name>
    <name evidence="9" type="ORF">FHQ18_03175</name>
</gene>
<evidence type="ECO:0000313" key="9">
    <source>
        <dbReference type="EMBL" id="KAA0258965.1"/>
    </source>
</evidence>
<keyword evidence="3 8" id="KW-0055">Arginine biosynthesis</keyword>
<feature type="binding site" evidence="8">
    <location>
        <position position="190"/>
    </location>
    <ligand>
        <name>substrate</name>
    </ligand>
</feature>
<evidence type="ECO:0000256" key="2">
    <source>
        <dbReference type="ARBA" id="ARBA00011475"/>
    </source>
</evidence>
<dbReference type="NCBIfam" id="TIGR00120">
    <property type="entry name" value="ArgJ"/>
    <property type="match status" value="1"/>
</dbReference>
<comment type="caution">
    <text evidence="9">The sequence shown here is derived from an EMBL/GenBank/DDBJ whole genome shotgun (WGS) entry which is preliminary data.</text>
</comment>
<comment type="pathway">
    <text evidence="8">Amino-acid biosynthesis; L-arginine biosynthesis; N(2)-acetyl-L-ornithine from L-glutamate: step 1/4.</text>
</comment>
<feature type="binding site" evidence="8">
    <location>
        <position position="179"/>
    </location>
    <ligand>
        <name>substrate</name>
    </ligand>
</feature>
<keyword evidence="10" id="KW-1185">Reference proteome</keyword>
<dbReference type="NCBIfam" id="NF003802">
    <property type="entry name" value="PRK05388.1"/>
    <property type="match status" value="1"/>
</dbReference>
<dbReference type="GO" id="GO:0006592">
    <property type="term" value="P:ornithine biosynthetic process"/>
    <property type="evidence" value="ECO:0007669"/>
    <property type="project" value="TreeGrafter"/>
</dbReference>
<dbReference type="FunFam" id="3.60.70.12:FF:000001">
    <property type="entry name" value="Arginine biosynthesis bifunctional protein ArgJ, chloroplastic"/>
    <property type="match status" value="1"/>
</dbReference>
<dbReference type="SUPFAM" id="SSF56266">
    <property type="entry name" value="DmpA/ArgJ-like"/>
    <property type="match status" value="1"/>
</dbReference>
<comment type="similarity">
    <text evidence="1 8">Belongs to the ArgJ family.</text>
</comment>
<dbReference type="EMBL" id="VFJB01000003">
    <property type="protein sequence ID" value="KAA0258965.1"/>
    <property type="molecule type" value="Genomic_DNA"/>
</dbReference>
<dbReference type="InterPro" id="IPR042195">
    <property type="entry name" value="ArgJ_beta_C"/>
</dbReference>
<dbReference type="CDD" id="cd02152">
    <property type="entry name" value="OAT"/>
    <property type="match status" value="1"/>
</dbReference>
<reference evidence="9 10" key="1">
    <citation type="submission" date="2019-06" db="EMBL/GenBank/DDBJ databases">
        <title>Genomic insights into carbon and energy metabolism of Deferribacter autotrophicus revealed new metabolic traits in the phylum Deferribacteres.</title>
        <authorList>
            <person name="Slobodkin A.I."/>
            <person name="Slobodkina G.B."/>
            <person name="Allioux M."/>
            <person name="Alain K."/>
            <person name="Jebbar M."/>
            <person name="Shadrin V."/>
            <person name="Kublanov I.V."/>
            <person name="Toshchakov S.V."/>
            <person name="Bonch-Osmolovskaya E.A."/>
        </authorList>
    </citation>
    <scope>NUCLEOTIDE SEQUENCE [LARGE SCALE GENOMIC DNA]</scope>
    <source>
        <strain evidence="9 10">SL50</strain>
    </source>
</reference>
<feature type="binding site" evidence="8">
    <location>
        <position position="153"/>
    </location>
    <ligand>
        <name>substrate</name>
    </ligand>
</feature>
<proteinExistence type="inferred from homology"/>
<evidence type="ECO:0000256" key="5">
    <source>
        <dbReference type="ARBA" id="ARBA00022679"/>
    </source>
</evidence>
<sequence>MILIKDGGVATPLGFQAAGINIDIKGTGSTKKDYGLLISDVPCQVSATFTKNRVKAAPVIYDMKLLDEQSDFFGIIVNSGNANACTGQIGLEDTEKICKEAENILELPDKSLLMASTGVIGVRLPIDKMLQHINELVENLDDEDSNFSESILTTDTRPKKLAVLVETDNGSFVVGGVAKGAGMIAPDMATMLAFITTDVIIDKNAQDEALLLAVENSFNSITVDGDMSTNDSVFLFSNGMSGINVSHGNNYELFKEALNFVCSELAKMIVKDGEGATKFVTITVKNAKSYDDAKKCAFKIANSPLCKTMFFGSDPNWGRLMATIGASMIEFNEDDVDIYFDNLKYVANGTLIDPDLEDKAYEIMKKSEFAITIDLKAGNFSKTVYTCDFSYDYVKINADYRT</sequence>
<keyword evidence="7 8" id="KW-0012">Acyltransferase</keyword>
<keyword evidence="6 8" id="KW-0068">Autocatalytic cleavage</keyword>
<dbReference type="Proteomes" id="UP000322876">
    <property type="component" value="Unassembled WGS sequence"/>
</dbReference>
<comment type="catalytic activity">
    <reaction evidence="8">
        <text>L-glutamate + acetyl-CoA = N-acetyl-L-glutamate + CoA + H(+)</text>
        <dbReference type="Rhea" id="RHEA:24292"/>
        <dbReference type="ChEBI" id="CHEBI:15378"/>
        <dbReference type="ChEBI" id="CHEBI:29985"/>
        <dbReference type="ChEBI" id="CHEBI:44337"/>
        <dbReference type="ChEBI" id="CHEBI:57287"/>
        <dbReference type="ChEBI" id="CHEBI:57288"/>
        <dbReference type="EC" id="2.3.1.1"/>
    </reaction>
</comment>
<dbReference type="GO" id="GO:0005737">
    <property type="term" value="C:cytoplasm"/>
    <property type="evidence" value="ECO:0007669"/>
    <property type="project" value="UniProtKB-SubCell"/>
</dbReference>
<comment type="subunit">
    <text evidence="2 8">Heterotetramer of two alpha and two beta chains.</text>
</comment>
<accession>A0A5A8F602</accession>
<comment type="function">
    <text evidence="8">Catalyzes two activities which are involved in the cyclic version of arginine biosynthesis: the synthesis of N-acetylglutamate from glutamate and acetyl-CoA as the acetyl donor, and of ornithine by transacetylation between N(2)-acetylornithine and glutamate.</text>
</comment>
<comment type="subcellular location">
    <subcellularLocation>
        <location evidence="8">Cytoplasm</location>
    </subcellularLocation>
</comment>
<feature type="active site" description="Nucleophile" evidence="8">
    <location>
        <position position="190"/>
    </location>
</feature>
<protein>
    <recommendedName>
        <fullName evidence="8">Arginine biosynthesis bifunctional protein ArgJ</fullName>
    </recommendedName>
    <domain>
        <recommendedName>
            <fullName evidence="8">Glutamate N-acetyltransferase</fullName>
            <ecNumber evidence="8">2.3.1.35</ecNumber>
        </recommendedName>
        <alternativeName>
            <fullName evidence="8">Ornithine acetyltransferase</fullName>
            <shortName evidence="8">OATase</shortName>
        </alternativeName>
        <alternativeName>
            <fullName evidence="8">Ornithine transacetylase</fullName>
        </alternativeName>
    </domain>
    <domain>
        <recommendedName>
            <fullName evidence="8">Amino-acid acetyltransferase</fullName>
            <ecNumber evidence="8">2.3.1.1</ecNumber>
        </recommendedName>
        <alternativeName>
            <fullName evidence="8">N-acetylglutamate synthase</fullName>
            <shortName evidence="8">AGSase</shortName>
        </alternativeName>
    </domain>
    <component>
        <recommendedName>
            <fullName evidence="8">Arginine biosynthesis bifunctional protein ArgJ alpha chain</fullName>
        </recommendedName>
    </component>
    <component>
        <recommendedName>
            <fullName evidence="8">Arginine biosynthesis bifunctional protein ArgJ beta chain</fullName>
        </recommendedName>
    </component>
</protein>
<dbReference type="Pfam" id="PF01960">
    <property type="entry name" value="ArgJ"/>
    <property type="match status" value="1"/>
</dbReference>
<dbReference type="EC" id="2.3.1.35" evidence="8"/>
<feature type="binding site" evidence="8">
    <location>
        <position position="274"/>
    </location>
    <ligand>
        <name>substrate</name>
    </ligand>
</feature>
<feature type="site" description="Involved in the stabilization of negative charge on the oxyanion by the formation of the oxyanion hole" evidence="8">
    <location>
        <position position="117"/>
    </location>
</feature>
<dbReference type="GO" id="GO:0006526">
    <property type="term" value="P:L-arginine biosynthetic process"/>
    <property type="evidence" value="ECO:0007669"/>
    <property type="project" value="UniProtKB-UniRule"/>
</dbReference>
<dbReference type="EC" id="2.3.1.1" evidence="8"/>
<dbReference type="PANTHER" id="PTHR23100:SF0">
    <property type="entry name" value="ARGININE BIOSYNTHESIS BIFUNCTIONAL PROTEIN ARGJ, MITOCHONDRIAL"/>
    <property type="match status" value="1"/>
</dbReference>
<dbReference type="GO" id="GO:0004042">
    <property type="term" value="F:L-glutamate N-acetyltransferase activity"/>
    <property type="evidence" value="ECO:0007669"/>
    <property type="project" value="UniProtKB-UniRule"/>
</dbReference>
<dbReference type="UniPathway" id="UPA00068">
    <property type="reaction ID" value="UER00106"/>
</dbReference>
<dbReference type="GO" id="GO:0004358">
    <property type="term" value="F:L-glutamate N-acetyltransferase activity, acting on acetyl-L-ornithine as donor"/>
    <property type="evidence" value="ECO:0007669"/>
    <property type="project" value="UniProtKB-UniRule"/>
</dbReference>
<dbReference type="AlphaFoldDB" id="A0A5A8F602"/>
<dbReference type="HAMAP" id="MF_01106">
    <property type="entry name" value="ArgJ"/>
    <property type="match status" value="1"/>
</dbReference>
<dbReference type="Gene3D" id="3.10.20.340">
    <property type="entry name" value="ArgJ beta chain, C-terminal domain"/>
    <property type="match status" value="1"/>
</dbReference>
<feature type="chain" id="PRO_5023467055" description="Arginine biosynthesis bifunctional protein ArgJ beta chain" evidence="8">
    <location>
        <begin position="190"/>
        <end position="402"/>
    </location>
</feature>
<dbReference type="RefSeq" id="WP_149265725.1">
    <property type="nucleotide sequence ID" value="NZ_VFJB01000003.1"/>
</dbReference>
<keyword evidence="4 8" id="KW-0028">Amino-acid biosynthesis</keyword>
<evidence type="ECO:0000256" key="1">
    <source>
        <dbReference type="ARBA" id="ARBA00006774"/>
    </source>
</evidence>
<organism evidence="9 10">
    <name type="scientific">Deferribacter autotrophicus</name>
    <dbReference type="NCBI Taxonomy" id="500465"/>
    <lineage>
        <taxon>Bacteria</taxon>
        <taxon>Pseudomonadati</taxon>
        <taxon>Deferribacterota</taxon>
        <taxon>Deferribacteres</taxon>
        <taxon>Deferribacterales</taxon>
        <taxon>Deferribacteraceae</taxon>
        <taxon>Deferribacter</taxon>
    </lineage>
</organism>
<dbReference type="InterPro" id="IPR016117">
    <property type="entry name" value="ArgJ-like_dom_sf"/>
</dbReference>
<feature type="binding site" evidence="8">
    <location>
        <position position="402"/>
    </location>
    <ligand>
        <name>substrate</name>
    </ligand>
</feature>
<dbReference type="InterPro" id="IPR002813">
    <property type="entry name" value="Arg_biosynth_ArgJ"/>
</dbReference>
<feature type="site" description="Cleavage; by autolysis" evidence="8">
    <location>
        <begin position="189"/>
        <end position="190"/>
    </location>
</feature>
<evidence type="ECO:0000313" key="10">
    <source>
        <dbReference type="Proteomes" id="UP000322876"/>
    </source>
</evidence>
<dbReference type="PANTHER" id="PTHR23100">
    <property type="entry name" value="ARGININE BIOSYNTHESIS BIFUNCTIONAL PROTEIN ARGJ"/>
    <property type="match status" value="1"/>
</dbReference>
<evidence type="ECO:0000256" key="4">
    <source>
        <dbReference type="ARBA" id="ARBA00022605"/>
    </source>
</evidence>
<evidence type="ECO:0000256" key="6">
    <source>
        <dbReference type="ARBA" id="ARBA00022813"/>
    </source>
</evidence>